<evidence type="ECO:0000313" key="2">
    <source>
        <dbReference type="Proteomes" id="UP000033961"/>
    </source>
</evidence>
<protein>
    <recommendedName>
        <fullName evidence="3">Antibiotic biosynthesis monooxygenase</fullName>
    </recommendedName>
</protein>
<dbReference type="AlphaFoldDB" id="A0A2P1QNH6"/>
<evidence type="ECO:0008006" key="3">
    <source>
        <dbReference type="Google" id="ProtNLM"/>
    </source>
</evidence>
<dbReference type="InterPro" id="IPR011008">
    <property type="entry name" value="Dimeric_a/b-barrel"/>
</dbReference>
<sequence>MSSLVKISVFEQHFIERNCHTRQGMEYLFNKGKENEKEMNSMEIAIVKLKAGVSDEIFLKEAKSVQIFLQNSPGYVSRKLFKSENGYWVDMVEWSSQENAFKAFENFSKDSANHKFEELLDVSSMQMYHSSEFWKFE</sequence>
<name>A0A2P1QNH6_9LEPT</name>
<dbReference type="SUPFAM" id="SSF54909">
    <property type="entry name" value="Dimeric alpha+beta barrel"/>
    <property type="match status" value="1"/>
</dbReference>
<organism evidence="1 2">
    <name type="scientific">Leptospira santarosai</name>
    <dbReference type="NCBI Taxonomy" id="28183"/>
    <lineage>
        <taxon>Bacteria</taxon>
        <taxon>Pseudomonadati</taxon>
        <taxon>Spirochaetota</taxon>
        <taxon>Spirochaetia</taxon>
        <taxon>Leptospirales</taxon>
        <taxon>Leptospiraceae</taxon>
        <taxon>Leptospira</taxon>
    </lineage>
</organism>
<evidence type="ECO:0000313" key="1">
    <source>
        <dbReference type="EMBL" id="AVQ10436.1"/>
    </source>
</evidence>
<dbReference type="Proteomes" id="UP000033961">
    <property type="component" value="Chromosome I"/>
</dbReference>
<gene>
    <name evidence="1" type="ORF">XB16_0075</name>
</gene>
<dbReference type="Gene3D" id="3.30.70.100">
    <property type="match status" value="1"/>
</dbReference>
<proteinExistence type="predicted"/>
<reference evidence="1 2" key="1">
    <citation type="journal article" date="2015" name="Genome Announc.">
        <title>Draft Genome Sequences of Leptospira santarosai Strains U160, U164, and U233, Isolated from Asymptomatic Cattle.</title>
        <authorList>
            <person name="Kremer F.S."/>
            <person name="Eslabao M.R."/>
            <person name="Provisor M."/>
            <person name="Woloski R.D."/>
            <person name="Ramires O.V."/>
            <person name="Moreno L.Z."/>
            <person name="Moreno A.M."/>
            <person name="Hamond C."/>
            <person name="Lilenbaum W."/>
            <person name="Dellagostin O.A."/>
        </authorList>
    </citation>
    <scope>NUCLEOTIDE SEQUENCE [LARGE SCALE GENOMIC DNA]</scope>
    <source>
        <strain evidence="1 2">U160</strain>
    </source>
</reference>
<dbReference type="EMBL" id="CP027843">
    <property type="protein sequence ID" value="AVQ10436.1"/>
    <property type="molecule type" value="Genomic_DNA"/>
</dbReference>
<accession>A0A2P1QNH6</accession>